<accession>A0ABT8R5P0</accession>
<evidence type="ECO:0000313" key="2">
    <source>
        <dbReference type="EMBL" id="MDO1447408.1"/>
    </source>
</evidence>
<evidence type="ECO:0000313" key="3">
    <source>
        <dbReference type="Proteomes" id="UP001168528"/>
    </source>
</evidence>
<dbReference type="EMBL" id="JAUKPO010000007">
    <property type="protein sequence ID" value="MDO1447408.1"/>
    <property type="molecule type" value="Genomic_DNA"/>
</dbReference>
<feature type="compositionally biased region" description="Gly residues" evidence="1">
    <location>
        <begin position="31"/>
        <end position="42"/>
    </location>
</feature>
<keyword evidence="3" id="KW-1185">Reference proteome</keyword>
<comment type="caution">
    <text evidence="2">The sequence shown here is derived from an EMBL/GenBank/DDBJ whole genome shotgun (WGS) entry which is preliminary data.</text>
</comment>
<organism evidence="2 3">
    <name type="scientific">Rhodocytophaga aerolata</name>
    <dbReference type="NCBI Taxonomy" id="455078"/>
    <lineage>
        <taxon>Bacteria</taxon>
        <taxon>Pseudomonadati</taxon>
        <taxon>Bacteroidota</taxon>
        <taxon>Cytophagia</taxon>
        <taxon>Cytophagales</taxon>
        <taxon>Rhodocytophagaceae</taxon>
        <taxon>Rhodocytophaga</taxon>
    </lineage>
</organism>
<dbReference type="Proteomes" id="UP001168528">
    <property type="component" value="Unassembled WGS sequence"/>
</dbReference>
<evidence type="ECO:0000256" key="1">
    <source>
        <dbReference type="SAM" id="MobiDB-lite"/>
    </source>
</evidence>
<sequence>MEPKEPSEPPIAEIAVGPASLDPAGPAREPGTGGSAGGGGAAAGHSVSGRGSRGGQANVNVSVGGTNMSVSSTVVNCVQDILQSYTGKGFFGGIFSPSNIPGTAMQQAVEKQLREAQRDFSKSPGAGQFIEGVIKEVKEGTIPTFDASNTLKIVDGYKMEYMRFVTTRTVADTTPALNAYPPLIIHNVRVPSSRGEVEGMIIQVPGYIQNLQGKKCFTNVRFYTADGKHPIYGHHKDRAYIGEEQRVLGTTGYWWVPSQFYHTMAHTFYIPYYALNLTFSNRQTTHTFMVVSEVAVFMKGDRMMNRIRAVPLIFTFNY</sequence>
<proteinExistence type="predicted"/>
<dbReference type="RefSeq" id="WP_302038212.1">
    <property type="nucleotide sequence ID" value="NZ_JAUKPO010000007.1"/>
</dbReference>
<gene>
    <name evidence="2" type="ORF">Q0590_14160</name>
</gene>
<feature type="region of interest" description="Disordered" evidence="1">
    <location>
        <begin position="1"/>
        <end position="60"/>
    </location>
</feature>
<protein>
    <submittedName>
        <fullName evidence="2">Uncharacterized protein</fullName>
    </submittedName>
</protein>
<name>A0ABT8R5P0_9BACT</name>
<reference evidence="2" key="1">
    <citation type="submission" date="2023-07" db="EMBL/GenBank/DDBJ databases">
        <title>The genome sequence of Rhodocytophaga aerolata KACC 12507.</title>
        <authorList>
            <person name="Zhang X."/>
        </authorList>
    </citation>
    <scope>NUCLEOTIDE SEQUENCE</scope>
    <source>
        <strain evidence="2">KACC 12507</strain>
    </source>
</reference>